<gene>
    <name evidence="2" type="ORF">QBC32DRAFT_218781</name>
</gene>
<protein>
    <submittedName>
        <fullName evidence="2">Uncharacterized protein</fullName>
    </submittedName>
</protein>
<proteinExistence type="predicted"/>
<evidence type="ECO:0000256" key="1">
    <source>
        <dbReference type="SAM" id="MobiDB-lite"/>
    </source>
</evidence>
<feature type="region of interest" description="Disordered" evidence="1">
    <location>
        <begin position="1"/>
        <end position="37"/>
    </location>
</feature>
<comment type="caution">
    <text evidence="2">The sequence shown here is derived from an EMBL/GenBank/DDBJ whole genome shotgun (WGS) entry which is preliminary data.</text>
</comment>
<reference evidence="2" key="2">
    <citation type="submission" date="2023-06" db="EMBL/GenBank/DDBJ databases">
        <authorList>
            <consortium name="Lawrence Berkeley National Laboratory"/>
            <person name="Mondo S.J."/>
            <person name="Hensen N."/>
            <person name="Bonometti L."/>
            <person name="Westerberg I."/>
            <person name="Brannstrom I.O."/>
            <person name="Guillou S."/>
            <person name="Cros-Aarteil S."/>
            <person name="Calhoun S."/>
            <person name="Haridas S."/>
            <person name="Kuo A."/>
            <person name="Pangilinan J."/>
            <person name="Riley R."/>
            <person name="Labutti K."/>
            <person name="Andreopoulos B."/>
            <person name="Lipzen A."/>
            <person name="Chen C."/>
            <person name="Yanf M."/>
            <person name="Daum C."/>
            <person name="Ng V."/>
            <person name="Clum A."/>
            <person name="Steindorff A."/>
            <person name="Ohm R."/>
            <person name="Martin F."/>
            <person name="Silar P."/>
            <person name="Natvig D."/>
            <person name="Lalanne C."/>
            <person name="Gautier V."/>
            <person name="Ament-Velasquez S.L."/>
            <person name="Kruys A."/>
            <person name="Hutchinson M.I."/>
            <person name="Powell A.J."/>
            <person name="Barry K."/>
            <person name="Miller A.N."/>
            <person name="Grigoriev I.V."/>
            <person name="Debuchy R."/>
            <person name="Gladieux P."/>
            <person name="Thoren M.H."/>
            <person name="Johannesson H."/>
        </authorList>
    </citation>
    <scope>NUCLEOTIDE SEQUENCE</scope>
    <source>
        <strain evidence="2">CBS 626.80</strain>
    </source>
</reference>
<sequence>MPRASFNGRRAAGSSYVKQYHRPETREAEYSPQSSSPRKVVNIGDILDDRYRVLHKIKQCSKSVSYLCRDLADNKWRRVTVARSHEFMTAMDEFEKGAEARCRLGEKEAERQGFCIEVFSLAGPNGVYMSPTCFVVYHA</sequence>
<dbReference type="AlphaFoldDB" id="A0AAN6SD29"/>
<dbReference type="Gene3D" id="3.30.200.20">
    <property type="entry name" value="Phosphorylase Kinase, domain 1"/>
    <property type="match status" value="1"/>
</dbReference>
<organism evidence="2 3">
    <name type="scientific">Pseudoneurospora amorphoporcata</name>
    <dbReference type="NCBI Taxonomy" id="241081"/>
    <lineage>
        <taxon>Eukaryota</taxon>
        <taxon>Fungi</taxon>
        <taxon>Dikarya</taxon>
        <taxon>Ascomycota</taxon>
        <taxon>Pezizomycotina</taxon>
        <taxon>Sordariomycetes</taxon>
        <taxon>Sordariomycetidae</taxon>
        <taxon>Sordariales</taxon>
        <taxon>Sordariaceae</taxon>
        <taxon>Pseudoneurospora</taxon>
    </lineage>
</organism>
<accession>A0AAN6SD29</accession>
<name>A0AAN6SD29_9PEZI</name>
<evidence type="ECO:0000313" key="3">
    <source>
        <dbReference type="Proteomes" id="UP001303222"/>
    </source>
</evidence>
<dbReference type="Proteomes" id="UP001303222">
    <property type="component" value="Unassembled WGS sequence"/>
</dbReference>
<evidence type="ECO:0000313" key="2">
    <source>
        <dbReference type="EMBL" id="KAK3949832.1"/>
    </source>
</evidence>
<dbReference type="EMBL" id="MU859199">
    <property type="protein sequence ID" value="KAK3949832.1"/>
    <property type="molecule type" value="Genomic_DNA"/>
</dbReference>
<reference evidence="2" key="1">
    <citation type="journal article" date="2023" name="Mol. Phylogenet. Evol.">
        <title>Genome-scale phylogeny and comparative genomics of the fungal order Sordariales.</title>
        <authorList>
            <person name="Hensen N."/>
            <person name="Bonometti L."/>
            <person name="Westerberg I."/>
            <person name="Brannstrom I.O."/>
            <person name="Guillou S."/>
            <person name="Cros-Aarteil S."/>
            <person name="Calhoun S."/>
            <person name="Haridas S."/>
            <person name="Kuo A."/>
            <person name="Mondo S."/>
            <person name="Pangilinan J."/>
            <person name="Riley R."/>
            <person name="LaButti K."/>
            <person name="Andreopoulos B."/>
            <person name="Lipzen A."/>
            <person name="Chen C."/>
            <person name="Yan M."/>
            <person name="Daum C."/>
            <person name="Ng V."/>
            <person name="Clum A."/>
            <person name="Steindorff A."/>
            <person name="Ohm R.A."/>
            <person name="Martin F."/>
            <person name="Silar P."/>
            <person name="Natvig D.O."/>
            <person name="Lalanne C."/>
            <person name="Gautier V."/>
            <person name="Ament-Velasquez S.L."/>
            <person name="Kruys A."/>
            <person name="Hutchinson M.I."/>
            <person name="Powell A.J."/>
            <person name="Barry K."/>
            <person name="Miller A.N."/>
            <person name="Grigoriev I.V."/>
            <person name="Debuchy R."/>
            <person name="Gladieux P."/>
            <person name="Hiltunen Thoren M."/>
            <person name="Johannesson H."/>
        </authorList>
    </citation>
    <scope>NUCLEOTIDE SEQUENCE</scope>
    <source>
        <strain evidence="2">CBS 626.80</strain>
    </source>
</reference>
<keyword evidence="3" id="KW-1185">Reference proteome</keyword>